<evidence type="ECO:0000256" key="1">
    <source>
        <dbReference type="SAM" id="Phobius"/>
    </source>
</evidence>
<accession>A0A934MLC9</accession>
<keyword evidence="1" id="KW-0812">Transmembrane</keyword>
<name>A0A934MLC9_9BACL</name>
<gene>
    <name evidence="2" type="ORF">JFN88_12315</name>
</gene>
<dbReference type="AlphaFoldDB" id="A0A934MLC9"/>
<organism evidence="2 3">
    <name type="scientific">Paenibacillus roseus</name>
    <dbReference type="NCBI Taxonomy" id="2798579"/>
    <lineage>
        <taxon>Bacteria</taxon>
        <taxon>Bacillati</taxon>
        <taxon>Bacillota</taxon>
        <taxon>Bacilli</taxon>
        <taxon>Bacillales</taxon>
        <taxon>Paenibacillaceae</taxon>
        <taxon>Paenibacillus</taxon>
    </lineage>
</organism>
<reference evidence="2" key="1">
    <citation type="submission" date="2020-12" db="EMBL/GenBank/DDBJ databases">
        <authorList>
            <person name="Huq M.A."/>
        </authorList>
    </citation>
    <scope>NUCLEOTIDE SEQUENCE</scope>
    <source>
        <strain evidence="2">MAHUQ-46</strain>
    </source>
</reference>
<protein>
    <submittedName>
        <fullName evidence="2">YtpI family protein</fullName>
    </submittedName>
</protein>
<keyword evidence="3" id="KW-1185">Reference proteome</keyword>
<feature type="transmembrane region" description="Helical" evidence="1">
    <location>
        <begin position="6"/>
        <end position="24"/>
    </location>
</feature>
<dbReference type="RefSeq" id="WP_199019596.1">
    <property type="nucleotide sequence ID" value="NZ_JAELUP010000065.1"/>
</dbReference>
<keyword evidence="1" id="KW-0472">Membrane</keyword>
<sequence length="97" mass="11001">MAVVQWLLVAGVLIALCFTTYYSYKARRSHEVRDRGLYTARMNISMGLMLVLLSLVQMVMFSGSTVRMIVGAVFLVLGLFNLFAGIRNRTLYLTMKQ</sequence>
<evidence type="ECO:0000313" key="2">
    <source>
        <dbReference type="EMBL" id="MBJ6362050.1"/>
    </source>
</evidence>
<dbReference type="InterPro" id="IPR025618">
    <property type="entry name" value="YtpI"/>
</dbReference>
<dbReference type="Pfam" id="PF14007">
    <property type="entry name" value="YtpI"/>
    <property type="match status" value="1"/>
</dbReference>
<proteinExistence type="predicted"/>
<comment type="caution">
    <text evidence="2">The sequence shown here is derived from an EMBL/GenBank/DDBJ whole genome shotgun (WGS) entry which is preliminary data.</text>
</comment>
<dbReference type="Proteomes" id="UP000640274">
    <property type="component" value="Unassembled WGS sequence"/>
</dbReference>
<feature type="transmembrane region" description="Helical" evidence="1">
    <location>
        <begin position="44"/>
        <end position="62"/>
    </location>
</feature>
<dbReference type="EMBL" id="JAELUP010000065">
    <property type="protein sequence ID" value="MBJ6362050.1"/>
    <property type="molecule type" value="Genomic_DNA"/>
</dbReference>
<evidence type="ECO:0000313" key="3">
    <source>
        <dbReference type="Proteomes" id="UP000640274"/>
    </source>
</evidence>
<feature type="transmembrane region" description="Helical" evidence="1">
    <location>
        <begin position="68"/>
        <end position="86"/>
    </location>
</feature>
<keyword evidence="1" id="KW-1133">Transmembrane helix</keyword>